<comment type="subcellular location">
    <subcellularLocation>
        <location evidence="1">Cell membrane</location>
        <topology evidence="1">Multi-pass membrane protein</topology>
    </subcellularLocation>
</comment>
<organism evidence="7 8">
    <name type="scientific">Mucilaginibacter agri</name>
    <dbReference type="NCBI Taxonomy" id="2695265"/>
    <lineage>
        <taxon>Bacteria</taxon>
        <taxon>Pseudomonadati</taxon>
        <taxon>Bacteroidota</taxon>
        <taxon>Sphingobacteriia</taxon>
        <taxon>Sphingobacteriales</taxon>
        <taxon>Sphingobacteriaceae</taxon>
        <taxon>Mucilaginibacter</taxon>
    </lineage>
</organism>
<dbReference type="Pfam" id="PF06146">
    <property type="entry name" value="PsiE"/>
    <property type="match status" value="1"/>
</dbReference>
<dbReference type="EMBL" id="WWEO01000045">
    <property type="protein sequence ID" value="NCD72358.1"/>
    <property type="molecule type" value="Genomic_DNA"/>
</dbReference>
<reference evidence="7" key="1">
    <citation type="submission" date="2020-01" db="EMBL/GenBank/DDBJ databases">
        <authorList>
            <person name="Seo Y.L."/>
        </authorList>
    </citation>
    <scope>NUCLEOTIDE SEQUENCE</scope>
    <source>
        <strain evidence="7">R11</strain>
    </source>
</reference>
<evidence type="ECO:0000313" key="8">
    <source>
        <dbReference type="Proteomes" id="UP000638732"/>
    </source>
</evidence>
<dbReference type="AlphaFoldDB" id="A0A965ZLU5"/>
<dbReference type="InterPro" id="IPR020948">
    <property type="entry name" value="P_starv_induced_PsiE-like"/>
</dbReference>
<evidence type="ECO:0000256" key="6">
    <source>
        <dbReference type="SAM" id="Phobius"/>
    </source>
</evidence>
<reference evidence="7" key="2">
    <citation type="submission" date="2020-10" db="EMBL/GenBank/DDBJ databases">
        <title>Mucilaginibacter sp. nov., isolated from soil.</title>
        <authorList>
            <person name="Jeon C.O."/>
        </authorList>
    </citation>
    <scope>NUCLEOTIDE SEQUENCE</scope>
    <source>
        <strain evidence="7">R11</strain>
    </source>
</reference>
<keyword evidence="8" id="KW-1185">Reference proteome</keyword>
<name>A0A965ZLU5_9SPHI</name>
<evidence type="ECO:0000256" key="4">
    <source>
        <dbReference type="ARBA" id="ARBA00022989"/>
    </source>
</evidence>
<comment type="caution">
    <text evidence="7">The sequence shown here is derived from an EMBL/GenBank/DDBJ whole genome shotgun (WGS) entry which is preliminary data.</text>
</comment>
<sequence>MELILKHFEKYVSYVLMIIAMVFVCYQTWDLAYHFGFNMIGNIKDPKLNIEEKGRPVAGLFFSILLTLEIIQTIRVFSHDHSVKLRIILIVGLIAVTRKILMFDMEDVNPMSEFAIAALIIALSLGYYLVTTSEKSVVRNSDK</sequence>
<gene>
    <name evidence="7" type="ORF">GSY63_23540</name>
</gene>
<feature type="transmembrane region" description="Helical" evidence="6">
    <location>
        <begin position="12"/>
        <end position="29"/>
    </location>
</feature>
<evidence type="ECO:0000256" key="2">
    <source>
        <dbReference type="ARBA" id="ARBA00022475"/>
    </source>
</evidence>
<proteinExistence type="predicted"/>
<feature type="transmembrane region" description="Helical" evidence="6">
    <location>
        <begin position="57"/>
        <end position="78"/>
    </location>
</feature>
<feature type="transmembrane region" description="Helical" evidence="6">
    <location>
        <begin position="114"/>
        <end position="130"/>
    </location>
</feature>
<evidence type="ECO:0008006" key="9">
    <source>
        <dbReference type="Google" id="ProtNLM"/>
    </source>
</evidence>
<evidence type="ECO:0000256" key="3">
    <source>
        <dbReference type="ARBA" id="ARBA00022692"/>
    </source>
</evidence>
<dbReference type="RefSeq" id="WP_166588305.1">
    <property type="nucleotide sequence ID" value="NZ_WWEO01000045.1"/>
</dbReference>
<dbReference type="Proteomes" id="UP000638732">
    <property type="component" value="Unassembled WGS sequence"/>
</dbReference>
<evidence type="ECO:0000313" key="7">
    <source>
        <dbReference type="EMBL" id="NCD72358.1"/>
    </source>
</evidence>
<keyword evidence="3 6" id="KW-0812">Transmembrane</keyword>
<protein>
    <recommendedName>
        <fullName evidence="9">Phosphate-starvation-inducible E</fullName>
    </recommendedName>
</protein>
<evidence type="ECO:0000256" key="5">
    <source>
        <dbReference type="ARBA" id="ARBA00023136"/>
    </source>
</evidence>
<keyword evidence="2" id="KW-1003">Cell membrane</keyword>
<dbReference type="GO" id="GO:0005886">
    <property type="term" value="C:plasma membrane"/>
    <property type="evidence" value="ECO:0007669"/>
    <property type="project" value="UniProtKB-SubCell"/>
</dbReference>
<evidence type="ECO:0000256" key="1">
    <source>
        <dbReference type="ARBA" id="ARBA00004651"/>
    </source>
</evidence>
<accession>A0A965ZLU5</accession>
<keyword evidence="4 6" id="KW-1133">Transmembrane helix</keyword>
<keyword evidence="5 6" id="KW-0472">Membrane</keyword>